<organism evidence="2 3">
    <name type="scientific">Hydrogenophaga palleronii</name>
    <dbReference type="NCBI Taxonomy" id="65655"/>
    <lineage>
        <taxon>Bacteria</taxon>
        <taxon>Pseudomonadati</taxon>
        <taxon>Pseudomonadota</taxon>
        <taxon>Betaproteobacteria</taxon>
        <taxon>Burkholderiales</taxon>
        <taxon>Comamonadaceae</taxon>
        <taxon>Hydrogenophaga</taxon>
    </lineage>
</organism>
<keyword evidence="3" id="KW-1185">Reference proteome</keyword>
<protein>
    <submittedName>
        <fullName evidence="2">Uncharacterized protein</fullName>
    </submittedName>
</protein>
<dbReference type="Proteomes" id="UP001265700">
    <property type="component" value="Unassembled WGS sequence"/>
</dbReference>
<feature type="signal peptide" evidence="1">
    <location>
        <begin position="1"/>
        <end position="21"/>
    </location>
</feature>
<name>A0ABU1WFS8_9BURK</name>
<accession>A0ABU1WFS8</accession>
<gene>
    <name evidence="2" type="ORF">J2W49_000048</name>
</gene>
<evidence type="ECO:0000313" key="3">
    <source>
        <dbReference type="Proteomes" id="UP001265700"/>
    </source>
</evidence>
<dbReference type="RefSeq" id="WP_310310335.1">
    <property type="nucleotide sequence ID" value="NZ_JAVDWU010000001.1"/>
</dbReference>
<evidence type="ECO:0000256" key="1">
    <source>
        <dbReference type="SAM" id="SignalP"/>
    </source>
</evidence>
<comment type="caution">
    <text evidence="2">The sequence shown here is derived from an EMBL/GenBank/DDBJ whole genome shotgun (WGS) entry which is preliminary data.</text>
</comment>
<reference evidence="2 3" key="1">
    <citation type="submission" date="2023-07" db="EMBL/GenBank/DDBJ databases">
        <title>Sorghum-associated microbial communities from plants grown in Nebraska, USA.</title>
        <authorList>
            <person name="Schachtman D."/>
        </authorList>
    </citation>
    <scope>NUCLEOTIDE SEQUENCE [LARGE SCALE GENOMIC DNA]</scope>
    <source>
        <strain evidence="2 3">4249</strain>
    </source>
</reference>
<proteinExistence type="predicted"/>
<keyword evidence="1" id="KW-0732">Signal</keyword>
<sequence length="165" mass="17489">MRLRHAAAGALLMLGSAFTQAGEPAHFTGTWSVAWCDKARPDQACGGFTAHLLQQGSRLCGAHSGATPNLSRLDEGGDLSIVGTVVADTAVLTIRSGRNDSVHLVTARQHGGTLDWQLIDTVLRSDTDTEVIPTREKLTKAATVTPAQGFDGMQKACLAHWQTGR</sequence>
<feature type="chain" id="PRO_5045882066" evidence="1">
    <location>
        <begin position="22"/>
        <end position="165"/>
    </location>
</feature>
<dbReference type="EMBL" id="JAVDWU010000001">
    <property type="protein sequence ID" value="MDR7148120.1"/>
    <property type="molecule type" value="Genomic_DNA"/>
</dbReference>
<evidence type="ECO:0000313" key="2">
    <source>
        <dbReference type="EMBL" id="MDR7148120.1"/>
    </source>
</evidence>